<feature type="compositionally biased region" description="Basic residues" evidence="1">
    <location>
        <begin position="44"/>
        <end position="56"/>
    </location>
</feature>
<evidence type="ECO:0000313" key="3">
    <source>
        <dbReference type="Proteomes" id="UP000070501"/>
    </source>
</evidence>
<evidence type="ECO:0000313" key="2">
    <source>
        <dbReference type="EMBL" id="KXJ88687.1"/>
    </source>
</evidence>
<accession>A0A136IUU4</accession>
<sequence>MSVAPRGAATPLARDHGAAEETPSRQQIGQPGAPLRQLRPARTGSRRRRRGARGRQWRSQARDARERQRVQLRELRQPWRRQDLPRVSAAQLHCPRRRHQRPGRGHHRHGGGRRRVPHVAPDAGSRAASVPLGQGPLLQQQRPGGGRQRSCGRRGHGRGSRHACAPRCKEGTVFGDGIVGEQTRRPRKTVVIKINRV</sequence>
<feature type="non-terminal residue" evidence="2">
    <location>
        <position position="197"/>
    </location>
</feature>
<dbReference type="InParanoid" id="A0A136IUU4"/>
<keyword evidence="3" id="KW-1185">Reference proteome</keyword>
<feature type="compositionally biased region" description="Basic and acidic residues" evidence="1">
    <location>
        <begin position="13"/>
        <end position="23"/>
    </location>
</feature>
<feature type="compositionally biased region" description="Basic residues" evidence="1">
    <location>
        <begin position="150"/>
        <end position="161"/>
    </location>
</feature>
<dbReference type="Proteomes" id="UP000070501">
    <property type="component" value="Unassembled WGS sequence"/>
</dbReference>
<feature type="compositionally biased region" description="Basic residues" evidence="1">
    <location>
        <begin position="94"/>
        <end position="117"/>
    </location>
</feature>
<feature type="region of interest" description="Disordered" evidence="1">
    <location>
        <begin position="1"/>
        <end position="68"/>
    </location>
</feature>
<proteinExistence type="predicted"/>
<evidence type="ECO:0000256" key="1">
    <source>
        <dbReference type="SAM" id="MobiDB-lite"/>
    </source>
</evidence>
<protein>
    <submittedName>
        <fullName evidence="2">Uncharacterized protein</fullName>
    </submittedName>
</protein>
<dbReference type="AlphaFoldDB" id="A0A136IUU4"/>
<feature type="region of interest" description="Disordered" evidence="1">
    <location>
        <begin position="82"/>
        <end position="165"/>
    </location>
</feature>
<reference evidence="3" key="1">
    <citation type="submission" date="2016-02" db="EMBL/GenBank/DDBJ databases">
        <title>Draft genome sequence of Microdochium bolleyi, a fungal endophyte of beachgrass.</title>
        <authorList>
            <consortium name="DOE Joint Genome Institute"/>
            <person name="David A.S."/>
            <person name="May G."/>
            <person name="Haridas S."/>
            <person name="Lim J."/>
            <person name="Wang M."/>
            <person name="Labutti K."/>
            <person name="Lipzen A."/>
            <person name="Barry K."/>
            <person name="Grigoriev I.V."/>
        </authorList>
    </citation>
    <scope>NUCLEOTIDE SEQUENCE [LARGE SCALE GENOMIC DNA]</scope>
    <source>
        <strain evidence="3">J235TASD1</strain>
    </source>
</reference>
<name>A0A136IUU4_9PEZI</name>
<gene>
    <name evidence="2" type="ORF">Micbo1qcDRAFT_166122</name>
</gene>
<feature type="compositionally biased region" description="Low complexity" evidence="1">
    <location>
        <begin position="133"/>
        <end position="142"/>
    </location>
</feature>
<organism evidence="2 3">
    <name type="scientific">Microdochium bolleyi</name>
    <dbReference type="NCBI Taxonomy" id="196109"/>
    <lineage>
        <taxon>Eukaryota</taxon>
        <taxon>Fungi</taxon>
        <taxon>Dikarya</taxon>
        <taxon>Ascomycota</taxon>
        <taxon>Pezizomycotina</taxon>
        <taxon>Sordariomycetes</taxon>
        <taxon>Xylariomycetidae</taxon>
        <taxon>Xylariales</taxon>
        <taxon>Microdochiaceae</taxon>
        <taxon>Microdochium</taxon>
    </lineage>
</organism>
<dbReference type="EMBL" id="KQ964257">
    <property type="protein sequence ID" value="KXJ88687.1"/>
    <property type="molecule type" value="Genomic_DNA"/>
</dbReference>